<evidence type="ECO:0000256" key="8">
    <source>
        <dbReference type="RuleBase" id="RU000354"/>
    </source>
</evidence>
<dbReference type="Pfam" id="PF00688">
    <property type="entry name" value="TGFb_propeptide"/>
    <property type="match status" value="1"/>
</dbReference>
<comment type="similarity">
    <text evidence="2 8">Belongs to the TGF-beta family.</text>
</comment>
<evidence type="ECO:0000313" key="11">
    <source>
        <dbReference type="RefSeq" id="XP_033798856.1"/>
    </source>
</evidence>
<keyword evidence="7" id="KW-0325">Glycoprotein</keyword>
<dbReference type="InParanoid" id="A0A6P8RDX9"/>
<evidence type="ECO:0000256" key="3">
    <source>
        <dbReference type="ARBA" id="ARBA00022525"/>
    </source>
</evidence>
<dbReference type="PANTHER" id="PTHR11848:SF277">
    <property type="entry name" value="TGF-BETA FAMILY PROFILE DOMAIN-CONTAINING PROTEIN"/>
    <property type="match status" value="1"/>
</dbReference>
<evidence type="ECO:0000256" key="2">
    <source>
        <dbReference type="ARBA" id="ARBA00006656"/>
    </source>
</evidence>
<protein>
    <submittedName>
        <fullName evidence="11">Bone morphogenetic protein 2-like</fullName>
    </submittedName>
</protein>
<keyword evidence="4" id="KW-0732">Signal</keyword>
<dbReference type="InterPro" id="IPR001111">
    <property type="entry name" value="TGF-b_propeptide"/>
</dbReference>
<dbReference type="InterPro" id="IPR017948">
    <property type="entry name" value="TGFb_CS"/>
</dbReference>
<accession>A0A6P8RDX9</accession>
<keyword evidence="6" id="KW-1015">Disulfide bond</keyword>
<gene>
    <name evidence="11" type="primary">LOC117359747</name>
</gene>
<dbReference type="GO" id="GO:0008083">
    <property type="term" value="F:growth factor activity"/>
    <property type="evidence" value="ECO:0007669"/>
    <property type="project" value="UniProtKB-KW"/>
</dbReference>
<dbReference type="OrthoDB" id="5987191at2759"/>
<dbReference type="KEGG" id="gsh:117359747"/>
<dbReference type="InterPro" id="IPR001839">
    <property type="entry name" value="TGF-b_C"/>
</dbReference>
<dbReference type="PROSITE" id="PS51362">
    <property type="entry name" value="TGF_BETA_2"/>
    <property type="match status" value="1"/>
</dbReference>
<dbReference type="AlphaFoldDB" id="A0A6P8RDX9"/>
<dbReference type="PANTHER" id="PTHR11848">
    <property type="entry name" value="TGF-BETA FAMILY"/>
    <property type="match status" value="1"/>
</dbReference>
<name>A0A6P8RDX9_GEOSA</name>
<dbReference type="CDD" id="cd13765">
    <property type="entry name" value="TGF_beta_ADMP"/>
    <property type="match status" value="1"/>
</dbReference>
<reference evidence="11" key="1">
    <citation type="submission" date="2025-08" db="UniProtKB">
        <authorList>
            <consortium name="RefSeq"/>
        </authorList>
    </citation>
    <scope>IDENTIFICATION</scope>
</reference>
<evidence type="ECO:0000256" key="4">
    <source>
        <dbReference type="ARBA" id="ARBA00022729"/>
    </source>
</evidence>
<dbReference type="Proteomes" id="UP000515159">
    <property type="component" value="Chromosome 4"/>
</dbReference>
<dbReference type="InterPro" id="IPR015615">
    <property type="entry name" value="TGF-beta-rel"/>
</dbReference>
<sequence>MLRIISLTWTFVLCIHIGSFRIHLDELGTGIFKSSSSSAIISEAIHRLHEVFAIGKLPQNVQPRRKPPQFMVDLFNSVADLDGITKAPQLLQGNVVRSFEDKVHLDQSYFYFNISSVGKHEKILKADLRVFKLKQNSGSGKSSRYHICRVDVYELLDSGSKPWRGNLIASRLLPLHLQGWEVFNVTQTVSRWAQDSGSNHGFLIITTLPSGNSLEFSFMSFANNQDKLDNKKSFLVLFTDDGRRASFKNVLASSAEIRASPDEDPSFLLLDENTVPSVIGINKSRTIRGVPVYVQGQMMPCKRSPLYVDFEEIGWTGWIISPKRYNAYYCKGACLFPLGQGLGATNHATVQSIVNALKLSKDISTPCCVPNKLHSINLLYFDEEENVVLKQYDDMVAVSCGCH</sequence>
<dbReference type="PROSITE" id="PS00250">
    <property type="entry name" value="TGF_BETA_1"/>
    <property type="match status" value="1"/>
</dbReference>
<proteinExistence type="inferred from homology"/>
<keyword evidence="3" id="KW-0964">Secreted</keyword>
<dbReference type="Pfam" id="PF00019">
    <property type="entry name" value="TGF_beta"/>
    <property type="match status" value="1"/>
</dbReference>
<dbReference type="FunFam" id="2.10.90.10:FF:000001">
    <property type="entry name" value="Bone morphogenetic protein 4"/>
    <property type="match status" value="1"/>
</dbReference>
<dbReference type="SMART" id="SM00204">
    <property type="entry name" value="TGFB"/>
    <property type="match status" value="1"/>
</dbReference>
<evidence type="ECO:0000259" key="9">
    <source>
        <dbReference type="PROSITE" id="PS51362"/>
    </source>
</evidence>
<evidence type="ECO:0000313" key="10">
    <source>
        <dbReference type="Proteomes" id="UP000515159"/>
    </source>
</evidence>
<comment type="subcellular location">
    <subcellularLocation>
        <location evidence="1">Secreted</location>
    </subcellularLocation>
</comment>
<organism evidence="10 11">
    <name type="scientific">Geotrypetes seraphini</name>
    <name type="common">Gaboon caecilian</name>
    <name type="synonym">Caecilia seraphini</name>
    <dbReference type="NCBI Taxonomy" id="260995"/>
    <lineage>
        <taxon>Eukaryota</taxon>
        <taxon>Metazoa</taxon>
        <taxon>Chordata</taxon>
        <taxon>Craniata</taxon>
        <taxon>Vertebrata</taxon>
        <taxon>Euteleostomi</taxon>
        <taxon>Amphibia</taxon>
        <taxon>Gymnophiona</taxon>
        <taxon>Geotrypetes</taxon>
    </lineage>
</organism>
<dbReference type="SUPFAM" id="SSF57501">
    <property type="entry name" value="Cystine-knot cytokines"/>
    <property type="match status" value="1"/>
</dbReference>
<keyword evidence="5 8" id="KW-0339">Growth factor</keyword>
<dbReference type="GO" id="GO:0005125">
    <property type="term" value="F:cytokine activity"/>
    <property type="evidence" value="ECO:0007669"/>
    <property type="project" value="TreeGrafter"/>
</dbReference>
<keyword evidence="10" id="KW-1185">Reference proteome</keyword>
<dbReference type="InterPro" id="IPR029034">
    <property type="entry name" value="Cystine-knot_cytokine"/>
</dbReference>
<dbReference type="Gene3D" id="2.60.120.970">
    <property type="match status" value="1"/>
</dbReference>
<evidence type="ECO:0000256" key="7">
    <source>
        <dbReference type="ARBA" id="ARBA00023180"/>
    </source>
</evidence>
<dbReference type="Gene3D" id="2.10.90.10">
    <property type="entry name" value="Cystine-knot cytokines"/>
    <property type="match status" value="1"/>
</dbReference>
<evidence type="ECO:0000256" key="1">
    <source>
        <dbReference type="ARBA" id="ARBA00004613"/>
    </source>
</evidence>
<dbReference type="GO" id="GO:0005615">
    <property type="term" value="C:extracellular space"/>
    <property type="evidence" value="ECO:0007669"/>
    <property type="project" value="TreeGrafter"/>
</dbReference>
<evidence type="ECO:0000256" key="6">
    <source>
        <dbReference type="ARBA" id="ARBA00023157"/>
    </source>
</evidence>
<dbReference type="RefSeq" id="XP_033798856.1">
    <property type="nucleotide sequence ID" value="XM_033942965.1"/>
</dbReference>
<dbReference type="GeneID" id="117359747"/>
<feature type="domain" description="TGF-beta family profile" evidence="9">
    <location>
        <begin position="285"/>
        <end position="403"/>
    </location>
</feature>
<evidence type="ECO:0000256" key="5">
    <source>
        <dbReference type="ARBA" id="ARBA00023030"/>
    </source>
</evidence>